<dbReference type="InterPro" id="IPR002035">
    <property type="entry name" value="VWF_A"/>
</dbReference>
<evidence type="ECO:0000313" key="4">
    <source>
        <dbReference type="Proteomes" id="UP000011116"/>
    </source>
</evidence>
<keyword evidence="4" id="KW-1185">Reference proteome</keyword>
<dbReference type="Proteomes" id="UP000011116">
    <property type="component" value="Chromosome 4H"/>
</dbReference>
<dbReference type="PANTHER" id="PTHR10579">
    <property type="entry name" value="CALCIUM-ACTIVATED CHLORIDE CHANNEL REGULATOR"/>
    <property type="match status" value="1"/>
</dbReference>
<dbReference type="OrthoDB" id="687730at2759"/>
<accession>A0A8I7BBG0</accession>
<reference evidence="3" key="3">
    <citation type="submission" date="2022-01" db="UniProtKB">
        <authorList>
            <consortium name="EnsemblPlants"/>
        </authorList>
    </citation>
    <scope>IDENTIFICATION</scope>
    <source>
        <strain evidence="3">subsp. vulgare</strain>
    </source>
</reference>
<name>A0A8I7BBG0_HORVV</name>
<dbReference type="OMA" id="GFGEKHD"/>
<reference evidence="4" key="1">
    <citation type="journal article" date="2012" name="Nature">
        <title>A physical, genetic and functional sequence assembly of the barley genome.</title>
        <authorList>
            <consortium name="The International Barley Genome Sequencing Consortium"/>
            <person name="Mayer K.F."/>
            <person name="Waugh R."/>
            <person name="Brown J.W."/>
            <person name="Schulman A."/>
            <person name="Langridge P."/>
            <person name="Platzer M."/>
            <person name="Fincher G.B."/>
            <person name="Muehlbauer G.J."/>
            <person name="Sato K."/>
            <person name="Close T.J."/>
            <person name="Wise R.P."/>
            <person name="Stein N."/>
        </authorList>
    </citation>
    <scope>NUCLEOTIDE SEQUENCE [LARGE SCALE GENOMIC DNA]</scope>
    <source>
        <strain evidence="4">cv. Morex</strain>
    </source>
</reference>
<dbReference type="KEGG" id="hvg:123450965"/>
<gene>
    <name evidence="3" type="primary">LOC123450965</name>
</gene>
<dbReference type="InterPro" id="IPR036465">
    <property type="entry name" value="vWFA_dom_sf"/>
</dbReference>
<dbReference type="PANTHER" id="PTHR10579:SF126">
    <property type="entry name" value="VWFA DOMAIN-CONTAINING PROTEIN"/>
    <property type="match status" value="1"/>
</dbReference>
<dbReference type="AlphaFoldDB" id="A0A8I7BBG0"/>
<dbReference type="Gramene" id="HORVU.MOREX.r2.4HG0277160.1">
    <property type="protein sequence ID" value="HORVU.MOREX.r2.4HG0277160.1"/>
    <property type="gene ID" value="HORVU.MOREX.r2.4HG0277160"/>
</dbReference>
<dbReference type="Gramene" id="HORVU.MOREX.r3.4HG0332610.1">
    <property type="protein sequence ID" value="HORVU.MOREX.r3.4HG0332610.1"/>
    <property type="gene ID" value="HORVU.MOREX.r3.4HG0332610"/>
</dbReference>
<dbReference type="EnsemblPlants" id="HORVU.MOREX.r3.4HG0332610.1">
    <property type="protein sequence ID" value="HORVU.MOREX.r3.4HG0332610.1"/>
    <property type="gene ID" value="HORVU.MOREX.r3.4HG0332610"/>
</dbReference>
<evidence type="ECO:0000259" key="2">
    <source>
        <dbReference type="PROSITE" id="PS50234"/>
    </source>
</evidence>
<evidence type="ECO:0000313" key="3">
    <source>
        <dbReference type="EnsemblPlants" id="HORVU.MOREX.r3.4HG0332610.1"/>
    </source>
</evidence>
<feature type="domain" description="VWFA" evidence="2">
    <location>
        <begin position="42"/>
        <end position="219"/>
    </location>
</feature>
<reference evidence="3" key="2">
    <citation type="submission" date="2020-10" db="EMBL/GenBank/DDBJ databases">
        <authorList>
            <person name="Scholz U."/>
            <person name="Mascher M."/>
            <person name="Fiebig A."/>
        </authorList>
    </citation>
    <scope>NUCLEOTIDE SEQUENCE [LARGE SCALE GENOMIC DNA]</scope>
    <source>
        <strain evidence="3">cv. Morex</strain>
    </source>
</reference>
<sequence length="461" mass="51351">MAKAVEIKAYRNEAAPLKAHEQTLMVKVTAPATGKKETAALDIVFVLDISGSMAGDRIAKMKKTMEFFVKEKMGAEDRLAIVPFSSDANDKSHAKLDRMNDDKKKKAVVAFINGLKAHGDTNIAAGLESAVKMLVEGRRPDRACVIFLLTDGAQNHGDARKVKDVSKVNVQTYGFGEKHDPTLLYELAHKSHGGAFHLVKDNSAENNLADGFGMVLGRFRDISVLNVRVTLRVTPKQKEPEKIHDVDPGSYPTEHDKEKGSFTVEFGDLARLEARRTMLLLHLPKVHKEEKGKTVLTVECLYRLAGAAKDTKVGPQEVKMDRSSKANTDETKPEVELELFRRKHAAAVDEATKLAEKKNFAGAREKLAERLSALDDLDNPKSEDLVGFLTTQMEHMFDHMGSQEEYDKKGKALALSILSSHARQRPTVQGHVHDDSLFYLKRDSKYVAQARQFHINPNTRF</sequence>
<evidence type="ECO:0000256" key="1">
    <source>
        <dbReference type="SAM" id="MobiDB-lite"/>
    </source>
</evidence>
<dbReference type="Pfam" id="PF00092">
    <property type="entry name" value="VWA"/>
    <property type="match status" value="1"/>
</dbReference>
<feature type="region of interest" description="Disordered" evidence="1">
    <location>
        <begin position="239"/>
        <end position="258"/>
    </location>
</feature>
<dbReference type="GeneID" id="123450965"/>
<proteinExistence type="predicted"/>
<dbReference type="SUPFAM" id="SSF53300">
    <property type="entry name" value="vWA-like"/>
    <property type="match status" value="1"/>
</dbReference>
<dbReference type="RefSeq" id="XP_044983912.1">
    <property type="nucleotide sequence ID" value="XM_045127977.1"/>
</dbReference>
<dbReference type="SMR" id="A0A8I7BBG0"/>
<protein>
    <recommendedName>
        <fullName evidence="2">VWFA domain-containing protein</fullName>
    </recommendedName>
</protein>
<dbReference type="PROSITE" id="PS50234">
    <property type="entry name" value="VWFA"/>
    <property type="match status" value="1"/>
</dbReference>
<organism evidence="3 4">
    <name type="scientific">Hordeum vulgare subsp. vulgare</name>
    <name type="common">Domesticated barley</name>
    <dbReference type="NCBI Taxonomy" id="112509"/>
    <lineage>
        <taxon>Eukaryota</taxon>
        <taxon>Viridiplantae</taxon>
        <taxon>Streptophyta</taxon>
        <taxon>Embryophyta</taxon>
        <taxon>Tracheophyta</taxon>
        <taxon>Spermatophyta</taxon>
        <taxon>Magnoliopsida</taxon>
        <taxon>Liliopsida</taxon>
        <taxon>Poales</taxon>
        <taxon>Poaceae</taxon>
        <taxon>BOP clade</taxon>
        <taxon>Pooideae</taxon>
        <taxon>Triticodae</taxon>
        <taxon>Triticeae</taxon>
        <taxon>Hordeinae</taxon>
        <taxon>Hordeum</taxon>
    </lineage>
</organism>
<dbReference type="InterPro" id="IPR051266">
    <property type="entry name" value="CLCR"/>
</dbReference>
<dbReference type="SMART" id="SM00327">
    <property type="entry name" value="VWA"/>
    <property type="match status" value="1"/>
</dbReference>
<dbReference type="Gene3D" id="3.40.50.410">
    <property type="entry name" value="von Willebrand factor, type A domain"/>
    <property type="match status" value="1"/>
</dbReference>